<organism evidence="1 2">
    <name type="scientific">Ficus carica</name>
    <name type="common">Common fig</name>
    <dbReference type="NCBI Taxonomy" id="3494"/>
    <lineage>
        <taxon>Eukaryota</taxon>
        <taxon>Viridiplantae</taxon>
        <taxon>Streptophyta</taxon>
        <taxon>Embryophyta</taxon>
        <taxon>Tracheophyta</taxon>
        <taxon>Spermatophyta</taxon>
        <taxon>Magnoliopsida</taxon>
        <taxon>eudicotyledons</taxon>
        <taxon>Gunneridae</taxon>
        <taxon>Pentapetalae</taxon>
        <taxon>rosids</taxon>
        <taxon>fabids</taxon>
        <taxon>Rosales</taxon>
        <taxon>Moraceae</taxon>
        <taxon>Ficeae</taxon>
        <taxon>Ficus</taxon>
    </lineage>
</organism>
<gene>
    <name evidence="1" type="ORF">TIFTF001_033799</name>
</gene>
<evidence type="ECO:0000313" key="1">
    <source>
        <dbReference type="EMBL" id="GMN64731.1"/>
    </source>
</evidence>
<evidence type="ECO:0000313" key="2">
    <source>
        <dbReference type="Proteomes" id="UP001187192"/>
    </source>
</evidence>
<proteinExistence type="predicted"/>
<name>A0AA88J9R5_FICCA</name>
<protein>
    <submittedName>
        <fullName evidence="1">Uncharacterized protein</fullName>
    </submittedName>
</protein>
<dbReference type="EMBL" id="BTGU01000192">
    <property type="protein sequence ID" value="GMN64731.1"/>
    <property type="molecule type" value="Genomic_DNA"/>
</dbReference>
<comment type="caution">
    <text evidence="1">The sequence shown here is derived from an EMBL/GenBank/DDBJ whole genome shotgun (WGS) entry which is preliminary data.</text>
</comment>
<dbReference type="AlphaFoldDB" id="A0AA88J9R5"/>
<accession>A0AA88J9R5</accession>
<reference evidence="1" key="1">
    <citation type="submission" date="2023-07" db="EMBL/GenBank/DDBJ databases">
        <title>draft genome sequence of fig (Ficus carica).</title>
        <authorList>
            <person name="Takahashi T."/>
            <person name="Nishimura K."/>
        </authorList>
    </citation>
    <scope>NUCLEOTIDE SEQUENCE</scope>
</reference>
<dbReference type="Proteomes" id="UP001187192">
    <property type="component" value="Unassembled WGS sequence"/>
</dbReference>
<sequence length="80" mass="9225">MRKNQKVIVLQFSLKSMFMMQSRVVERSAVDVLKGKLKKMKEKYADQDEEERSTRMALLALSTMKCIVGSLAFSCHLSYC</sequence>
<keyword evidence="2" id="KW-1185">Reference proteome</keyword>